<evidence type="ECO:0000313" key="4">
    <source>
        <dbReference type="Proteomes" id="UP000283426"/>
    </source>
</evidence>
<evidence type="ECO:0000313" key="5">
    <source>
        <dbReference type="Proteomes" id="UP000284434"/>
    </source>
</evidence>
<reference evidence="4 5" key="1">
    <citation type="submission" date="2018-08" db="EMBL/GenBank/DDBJ databases">
        <title>A genome reference for cultivated species of the human gut microbiota.</title>
        <authorList>
            <person name="Zou Y."/>
            <person name="Xue W."/>
            <person name="Luo G."/>
        </authorList>
    </citation>
    <scope>NUCLEOTIDE SEQUENCE [LARGE SCALE GENOMIC DNA]</scope>
    <source>
        <strain evidence="2 4">AF14-6AC</strain>
        <strain evidence="3 5">OF03-11</strain>
    </source>
</reference>
<comment type="caution">
    <text evidence="3">The sequence shown here is derived from an EMBL/GenBank/DDBJ whole genome shotgun (WGS) entry which is preliminary data.</text>
</comment>
<evidence type="ECO:0008006" key="6">
    <source>
        <dbReference type="Google" id="ProtNLM"/>
    </source>
</evidence>
<dbReference type="Proteomes" id="UP001199750">
    <property type="component" value="Unassembled WGS sequence"/>
</dbReference>
<organism evidence="3 5">
    <name type="scientific">Odoribacter splanchnicus</name>
    <dbReference type="NCBI Taxonomy" id="28118"/>
    <lineage>
        <taxon>Bacteria</taxon>
        <taxon>Pseudomonadati</taxon>
        <taxon>Bacteroidota</taxon>
        <taxon>Bacteroidia</taxon>
        <taxon>Bacteroidales</taxon>
        <taxon>Odoribacteraceae</taxon>
        <taxon>Odoribacter</taxon>
    </lineage>
</organism>
<name>A0A413I9D7_9BACT</name>
<reference evidence="1" key="2">
    <citation type="submission" date="2022-01" db="EMBL/GenBank/DDBJ databases">
        <title>Collection of gut derived symbiotic bacterial strains cultured from healthy donors.</title>
        <authorList>
            <person name="Lin H."/>
            <person name="Kohout C."/>
            <person name="Waligurski E."/>
            <person name="Pamer E.G."/>
        </authorList>
    </citation>
    <scope>NUCLEOTIDE SEQUENCE</scope>
    <source>
        <strain evidence="1">DFI.1.149</strain>
    </source>
</reference>
<dbReference type="EMBL" id="QRYW01000041">
    <property type="protein sequence ID" value="RGV20322.1"/>
    <property type="molecule type" value="Genomic_DNA"/>
</dbReference>
<dbReference type="EMBL" id="QSCO01000021">
    <property type="protein sequence ID" value="RGY04909.1"/>
    <property type="molecule type" value="Genomic_DNA"/>
</dbReference>
<evidence type="ECO:0000313" key="1">
    <source>
        <dbReference type="EMBL" id="MCG4961111.1"/>
    </source>
</evidence>
<dbReference type="EMBL" id="JAKNDN010000030">
    <property type="protein sequence ID" value="MCG4961111.1"/>
    <property type="molecule type" value="Genomic_DNA"/>
</dbReference>
<proteinExistence type="predicted"/>
<dbReference type="RefSeq" id="WP_046404238.1">
    <property type="nucleotide sequence ID" value="NZ_JADMSC010000002.1"/>
</dbReference>
<dbReference type="PROSITE" id="PS51257">
    <property type="entry name" value="PROKAR_LIPOPROTEIN"/>
    <property type="match status" value="1"/>
</dbReference>
<sequence>MKTKFLLPLCISVVMGAMVFISCEHEQNYSESIQNEEVNQFLQSSYGKDFLENFHFQIEDLNVEKLASLSQKNDVKLLCIPVTKNEKELGRLCVISNSQGRIFQALYEDWSEVNTEEGGMMKVFTTDHQYLATWTVTPEIDKFALKLTEVADVFDNGIDRVKTKTEFPAKTDSNCTAKCYAAAKEACDADPECKILCDLIDMATGCMASLSIATACAIYCNF</sequence>
<evidence type="ECO:0000313" key="2">
    <source>
        <dbReference type="EMBL" id="RGV20322.1"/>
    </source>
</evidence>
<accession>A0A413I9D7</accession>
<gene>
    <name evidence="2" type="ORF">DWW24_16505</name>
    <name evidence="3" type="ORF">DXA53_14480</name>
    <name evidence="1" type="ORF">L0P03_14825</name>
</gene>
<dbReference type="Proteomes" id="UP000284434">
    <property type="component" value="Unassembled WGS sequence"/>
</dbReference>
<evidence type="ECO:0000313" key="3">
    <source>
        <dbReference type="EMBL" id="RGY04909.1"/>
    </source>
</evidence>
<protein>
    <recommendedName>
        <fullName evidence="6">Lipoprotein</fullName>
    </recommendedName>
</protein>
<dbReference type="Proteomes" id="UP000283426">
    <property type="component" value="Unassembled WGS sequence"/>
</dbReference>
<dbReference type="AlphaFoldDB" id="A0A413I9D7"/>